<evidence type="ECO:0000313" key="4">
    <source>
        <dbReference type="EMBL" id="TKV78301.1"/>
    </source>
</evidence>
<reference evidence="4 5" key="1">
    <citation type="submission" date="2019-05" db="EMBL/GenBank/DDBJ databases">
        <title>Draft Genome of Bradyrhizobium elkanii strain SEMIA 938, Used in Commercial Inoculants for Lupinus spp. in Brazil.</title>
        <authorList>
            <person name="Hungria M."/>
            <person name="Delamuta J.R.M."/>
            <person name="Ribeiro R.A."/>
            <person name="Nogueira M.A."/>
        </authorList>
    </citation>
    <scope>NUCLEOTIDE SEQUENCE [LARGE SCALE GENOMIC DNA]</scope>
    <source>
        <strain evidence="4 5">Semia 938</strain>
    </source>
</reference>
<evidence type="ECO:0000313" key="5">
    <source>
        <dbReference type="Proteomes" id="UP000305095"/>
    </source>
</evidence>
<evidence type="ECO:0000259" key="3">
    <source>
        <dbReference type="PROSITE" id="PS51371"/>
    </source>
</evidence>
<feature type="domain" description="CBS" evidence="3">
    <location>
        <begin position="96"/>
        <end position="151"/>
    </location>
</feature>
<dbReference type="PANTHER" id="PTHR43080">
    <property type="entry name" value="CBS DOMAIN-CONTAINING PROTEIN CBSX3, MITOCHONDRIAL"/>
    <property type="match status" value="1"/>
</dbReference>
<keyword evidence="1 2" id="KW-0129">CBS domain</keyword>
<dbReference type="SUPFAM" id="SSF54631">
    <property type="entry name" value="CBS-domain pair"/>
    <property type="match status" value="1"/>
</dbReference>
<dbReference type="Pfam" id="PF00571">
    <property type="entry name" value="CBS"/>
    <property type="match status" value="2"/>
</dbReference>
<evidence type="ECO:0000256" key="2">
    <source>
        <dbReference type="PROSITE-ProRule" id="PRU00703"/>
    </source>
</evidence>
<feature type="domain" description="CBS" evidence="3">
    <location>
        <begin position="9"/>
        <end position="67"/>
    </location>
</feature>
<proteinExistence type="predicted"/>
<sequence length="161" mass="17412">MTMLATDVMRSSFATIKPTATVLNAVELMLETDQRGLPVIDDAGELVGMVSEGDFLHRDELDISPPSGNWLESLLGIVENTPERERMRTLQVGSLMSGSPITVDIEASIEDVVAQMDVYNVAQIPVLCARTVVGIVSRRELLAALARQLREAEKASTGVTS</sequence>
<dbReference type="PROSITE" id="PS51371">
    <property type="entry name" value="CBS"/>
    <property type="match status" value="2"/>
</dbReference>
<protein>
    <submittedName>
        <fullName evidence="4">CBS domain-containing protein</fullName>
    </submittedName>
</protein>
<dbReference type="Gene3D" id="3.10.580.10">
    <property type="entry name" value="CBS-domain"/>
    <property type="match status" value="1"/>
</dbReference>
<dbReference type="EMBL" id="SZZP01000018">
    <property type="protein sequence ID" value="TKV78301.1"/>
    <property type="molecule type" value="Genomic_DNA"/>
</dbReference>
<dbReference type="SMART" id="SM00116">
    <property type="entry name" value="CBS"/>
    <property type="match status" value="2"/>
</dbReference>
<dbReference type="InterPro" id="IPR000644">
    <property type="entry name" value="CBS_dom"/>
</dbReference>
<gene>
    <name evidence="4" type="ORF">FDV58_27615</name>
</gene>
<organism evidence="4 5">
    <name type="scientific">Bradyrhizobium elkanii</name>
    <dbReference type="NCBI Taxonomy" id="29448"/>
    <lineage>
        <taxon>Bacteria</taxon>
        <taxon>Pseudomonadati</taxon>
        <taxon>Pseudomonadota</taxon>
        <taxon>Alphaproteobacteria</taxon>
        <taxon>Hyphomicrobiales</taxon>
        <taxon>Nitrobacteraceae</taxon>
        <taxon>Bradyrhizobium</taxon>
    </lineage>
</organism>
<name>A0A4U6RV98_BRAEL</name>
<comment type="caution">
    <text evidence="4">The sequence shown here is derived from an EMBL/GenBank/DDBJ whole genome shotgun (WGS) entry which is preliminary data.</text>
</comment>
<dbReference type="Proteomes" id="UP000305095">
    <property type="component" value="Unassembled WGS sequence"/>
</dbReference>
<accession>A0A4U6RV98</accession>
<dbReference type="RefSeq" id="WP_137481712.1">
    <property type="nucleotide sequence ID" value="NZ_SZZP01000018.1"/>
</dbReference>
<dbReference type="InterPro" id="IPR046342">
    <property type="entry name" value="CBS_dom_sf"/>
</dbReference>
<dbReference type="InterPro" id="IPR051257">
    <property type="entry name" value="Diverse_CBS-Domain"/>
</dbReference>
<dbReference type="AlphaFoldDB" id="A0A4U6RV98"/>
<evidence type="ECO:0000256" key="1">
    <source>
        <dbReference type="ARBA" id="ARBA00023122"/>
    </source>
</evidence>
<dbReference type="PANTHER" id="PTHR43080:SF26">
    <property type="entry name" value="REGULATORY PROTEIN"/>
    <property type="match status" value="1"/>
</dbReference>